<reference evidence="10" key="1">
    <citation type="submission" date="2010-02" db="EMBL/GenBank/DDBJ databases">
        <title>Complete sequence of Ferroglobus placidus DSM 10642.</title>
        <authorList>
            <consortium name="US DOE Joint Genome Institute"/>
            <person name="Lucas S."/>
            <person name="Copeland A."/>
            <person name="Lapidus A."/>
            <person name="Cheng J.-F."/>
            <person name="Bruce D."/>
            <person name="Goodwin L."/>
            <person name="Pitluck S."/>
            <person name="Saunders E."/>
            <person name="Brettin T."/>
            <person name="Detter J.C."/>
            <person name="Han C."/>
            <person name="Tapia R."/>
            <person name="Larimer F."/>
            <person name="Land M."/>
            <person name="Hauser L."/>
            <person name="Kyrpides N."/>
            <person name="Ivanova N."/>
            <person name="Holmes D."/>
            <person name="Lovley D."/>
            <person name="Kyrpides N."/>
            <person name="Anderson I.J."/>
            <person name="Woyke T."/>
        </authorList>
    </citation>
    <scope>NUCLEOTIDE SEQUENCE [LARGE SCALE GENOMIC DNA]</scope>
    <source>
        <strain evidence="10">DSM 10642 / AEDII12DO</strain>
    </source>
</reference>
<dbReference type="AlphaFoldDB" id="D3S3C0"/>
<dbReference type="InterPro" id="IPR036249">
    <property type="entry name" value="Thioredoxin-like_sf"/>
</dbReference>
<evidence type="ECO:0000256" key="3">
    <source>
        <dbReference type="ARBA" id="ARBA00022729"/>
    </source>
</evidence>
<keyword evidence="3" id="KW-0732">Signal</keyword>
<keyword evidence="6" id="KW-1015">Disulfide bond</keyword>
<proteinExistence type="inferred from homology"/>
<evidence type="ECO:0000313" key="10">
    <source>
        <dbReference type="Proteomes" id="UP000002613"/>
    </source>
</evidence>
<protein>
    <submittedName>
        <fullName evidence="9">DSBA oxidoreductase</fullName>
    </submittedName>
</protein>
<dbReference type="OrthoDB" id="15256at2157"/>
<dbReference type="HOGENOM" id="CLU_000288_47_1_2"/>
<dbReference type="PANTHER" id="PTHR13887:SF14">
    <property type="entry name" value="DISULFIDE BOND FORMATION PROTEIN D"/>
    <property type="match status" value="1"/>
</dbReference>
<dbReference type="Pfam" id="PF13462">
    <property type="entry name" value="Thioredoxin_4"/>
    <property type="match status" value="1"/>
</dbReference>
<keyword evidence="4" id="KW-0249">Electron transport</keyword>
<dbReference type="STRING" id="589924.Ferp_0580"/>
<dbReference type="PROSITE" id="PS51352">
    <property type="entry name" value="THIOREDOXIN_2"/>
    <property type="match status" value="1"/>
</dbReference>
<comment type="similarity">
    <text evidence="1">Belongs to the thioredoxin family. DsbA subfamily.</text>
</comment>
<dbReference type="PANTHER" id="PTHR13887">
    <property type="entry name" value="GLUTATHIONE S-TRANSFERASE KAPPA"/>
    <property type="match status" value="1"/>
</dbReference>
<accession>D3S3C0</accession>
<keyword evidence="4" id="KW-0813">Transport</keyword>
<dbReference type="InterPro" id="IPR012336">
    <property type="entry name" value="Thioredoxin-like_fold"/>
</dbReference>
<dbReference type="EMBL" id="CP001899">
    <property type="protein sequence ID" value="ADC64753.1"/>
    <property type="molecule type" value="Genomic_DNA"/>
</dbReference>
<keyword evidence="7" id="KW-0676">Redox-active center</keyword>
<evidence type="ECO:0000313" key="9">
    <source>
        <dbReference type="EMBL" id="ADC64753.1"/>
    </source>
</evidence>
<sequence length="316" mass="34651">MRMWILVVLGLVAGIAAGYAAGVMVGMGGKQVCTWNAGSGTGTAISEQQLNKTVEKVVKTLQSLIPVNVSVRATKVEPYGKLYLLNLEFYNKSGVIATQQMFMVGNGSMLLSSSPSCAVNISELSARAQQTPSAQAAVNVSADDDPWRGNESASVVIIEFSDYACPYCAEFANDVEPKILDNYGDRVKIVFRDFPVHGEISYLAAEAADCAGEQGVKEGQGWSKYWEYHDLLFANQQEWIENTTKLYDYAKQIGLNTTAFKACLDSGKYRSEVEKDLQDGRNYGVTGTPTFFINGQKVEGLTPYEVFARFIEQELK</sequence>
<keyword evidence="10" id="KW-1185">Reference proteome</keyword>
<feature type="domain" description="Thioredoxin" evidence="8">
    <location>
        <begin position="125"/>
        <end position="316"/>
    </location>
</feature>
<reference evidence="9 10" key="2">
    <citation type="journal article" date="2011" name="Stand. Genomic Sci.">
        <title>Complete genome sequence of Ferroglobus placidus AEDII12DO.</title>
        <authorList>
            <person name="Anderson I."/>
            <person name="Risso C."/>
            <person name="Holmes D."/>
            <person name="Lucas S."/>
            <person name="Copeland A."/>
            <person name="Lapidus A."/>
            <person name="Cheng J.F."/>
            <person name="Bruce D."/>
            <person name="Goodwin L."/>
            <person name="Pitluck S."/>
            <person name="Saunders E."/>
            <person name="Brettin T."/>
            <person name="Detter J.C."/>
            <person name="Han C."/>
            <person name="Tapia R."/>
            <person name="Larimer F."/>
            <person name="Land M."/>
            <person name="Hauser L."/>
            <person name="Woyke T."/>
            <person name="Lovley D."/>
            <person name="Kyrpides N."/>
            <person name="Ivanova N."/>
        </authorList>
    </citation>
    <scope>NUCLEOTIDE SEQUENCE [LARGE SCALE GENOMIC DNA]</scope>
    <source>
        <strain evidence="10">DSM 10642 / AEDII12DO</strain>
    </source>
</reference>
<dbReference type="eggNOG" id="arCOG02868">
    <property type="taxonomic scope" value="Archaea"/>
</dbReference>
<evidence type="ECO:0000256" key="4">
    <source>
        <dbReference type="ARBA" id="ARBA00022982"/>
    </source>
</evidence>
<keyword evidence="5" id="KW-0560">Oxidoreductase</keyword>
<dbReference type="GeneID" id="8778081"/>
<comment type="similarity">
    <text evidence="2">Belongs to the glutaredoxin family.</text>
</comment>
<gene>
    <name evidence="9" type="ordered locus">Ferp_0580</name>
</gene>
<dbReference type="GO" id="GO:0016491">
    <property type="term" value="F:oxidoreductase activity"/>
    <property type="evidence" value="ECO:0007669"/>
    <property type="project" value="UniProtKB-KW"/>
</dbReference>
<evidence type="ECO:0000256" key="5">
    <source>
        <dbReference type="ARBA" id="ARBA00023002"/>
    </source>
</evidence>
<dbReference type="RefSeq" id="WP_012965099.1">
    <property type="nucleotide sequence ID" value="NC_013849.1"/>
</dbReference>
<evidence type="ECO:0000256" key="1">
    <source>
        <dbReference type="ARBA" id="ARBA00005791"/>
    </source>
</evidence>
<dbReference type="Gene3D" id="3.40.30.10">
    <property type="entry name" value="Glutaredoxin"/>
    <property type="match status" value="1"/>
</dbReference>
<evidence type="ECO:0000256" key="2">
    <source>
        <dbReference type="ARBA" id="ARBA00007787"/>
    </source>
</evidence>
<dbReference type="Proteomes" id="UP000002613">
    <property type="component" value="Chromosome"/>
</dbReference>
<evidence type="ECO:0000256" key="7">
    <source>
        <dbReference type="ARBA" id="ARBA00023284"/>
    </source>
</evidence>
<dbReference type="KEGG" id="fpl:Ferp_0580"/>
<dbReference type="SUPFAM" id="SSF52833">
    <property type="entry name" value="Thioredoxin-like"/>
    <property type="match status" value="1"/>
</dbReference>
<name>D3S3C0_FERPA</name>
<organism evidence="9 10">
    <name type="scientific">Ferroglobus placidus (strain DSM 10642 / AEDII12DO)</name>
    <dbReference type="NCBI Taxonomy" id="589924"/>
    <lineage>
        <taxon>Archaea</taxon>
        <taxon>Methanobacteriati</taxon>
        <taxon>Methanobacteriota</taxon>
        <taxon>Archaeoglobi</taxon>
        <taxon>Archaeoglobales</taxon>
        <taxon>Archaeoglobaceae</taxon>
        <taxon>Ferroglobus</taxon>
    </lineage>
</organism>
<dbReference type="InterPro" id="IPR013766">
    <property type="entry name" value="Thioredoxin_domain"/>
</dbReference>
<dbReference type="PaxDb" id="589924-Ferp_0580"/>
<evidence type="ECO:0000256" key="6">
    <source>
        <dbReference type="ARBA" id="ARBA00023157"/>
    </source>
</evidence>
<evidence type="ECO:0000259" key="8">
    <source>
        <dbReference type="PROSITE" id="PS51352"/>
    </source>
</evidence>